<gene>
    <name evidence="1" type="ORF">SS1G_08232</name>
</gene>
<sequence>MSTEAQTRLSTSPNITSHHAQVPKIFLTSSALEQMTESQTKPFTTISTLKIIESS</sequence>
<organism evidence="1 2">
    <name type="scientific">Sclerotinia sclerotiorum (strain ATCC 18683 / 1980 / Ss-1)</name>
    <name type="common">White mold</name>
    <name type="synonym">Whetzelinia sclerotiorum</name>
    <dbReference type="NCBI Taxonomy" id="665079"/>
    <lineage>
        <taxon>Eukaryota</taxon>
        <taxon>Fungi</taxon>
        <taxon>Dikarya</taxon>
        <taxon>Ascomycota</taxon>
        <taxon>Pezizomycotina</taxon>
        <taxon>Leotiomycetes</taxon>
        <taxon>Helotiales</taxon>
        <taxon>Sclerotiniaceae</taxon>
        <taxon>Sclerotinia</taxon>
    </lineage>
</organism>
<protein>
    <submittedName>
        <fullName evidence="1">Uncharacterized protein</fullName>
    </submittedName>
</protein>
<name>A7ESC7_SCLS1</name>
<accession>A7ESC7</accession>
<reference evidence="2" key="1">
    <citation type="journal article" date="2011" name="PLoS Genet.">
        <title>Genomic analysis of the necrotrophic fungal pathogens Sclerotinia sclerotiorum and Botrytis cinerea.</title>
        <authorList>
            <person name="Amselem J."/>
            <person name="Cuomo C.A."/>
            <person name="van Kan J.A."/>
            <person name="Viaud M."/>
            <person name="Benito E.P."/>
            <person name="Couloux A."/>
            <person name="Coutinho P.M."/>
            <person name="de Vries R.P."/>
            <person name="Dyer P.S."/>
            <person name="Fillinger S."/>
            <person name="Fournier E."/>
            <person name="Gout L."/>
            <person name="Hahn M."/>
            <person name="Kohn L."/>
            <person name="Lapalu N."/>
            <person name="Plummer K.M."/>
            <person name="Pradier J.M."/>
            <person name="Quevillon E."/>
            <person name="Sharon A."/>
            <person name="Simon A."/>
            <person name="ten Have A."/>
            <person name="Tudzynski B."/>
            <person name="Tudzynski P."/>
            <person name="Wincker P."/>
            <person name="Andrew M."/>
            <person name="Anthouard V."/>
            <person name="Beever R.E."/>
            <person name="Beffa R."/>
            <person name="Benoit I."/>
            <person name="Bouzid O."/>
            <person name="Brault B."/>
            <person name="Chen Z."/>
            <person name="Choquer M."/>
            <person name="Collemare J."/>
            <person name="Cotton P."/>
            <person name="Danchin E.G."/>
            <person name="Da Silva C."/>
            <person name="Gautier A."/>
            <person name="Giraud C."/>
            <person name="Giraud T."/>
            <person name="Gonzalez C."/>
            <person name="Grossetete S."/>
            <person name="Guldener U."/>
            <person name="Henrissat B."/>
            <person name="Howlett B.J."/>
            <person name="Kodira C."/>
            <person name="Kretschmer M."/>
            <person name="Lappartient A."/>
            <person name="Leroch M."/>
            <person name="Levis C."/>
            <person name="Mauceli E."/>
            <person name="Neuveglise C."/>
            <person name="Oeser B."/>
            <person name="Pearson M."/>
            <person name="Poulain J."/>
            <person name="Poussereau N."/>
            <person name="Quesneville H."/>
            <person name="Rascle C."/>
            <person name="Schumacher J."/>
            <person name="Segurens B."/>
            <person name="Sexton A."/>
            <person name="Silva E."/>
            <person name="Sirven C."/>
            <person name="Soanes D.M."/>
            <person name="Talbot N.J."/>
            <person name="Templeton M."/>
            <person name="Yandava C."/>
            <person name="Yarden O."/>
            <person name="Zeng Q."/>
            <person name="Rollins J.A."/>
            <person name="Lebrun M.H."/>
            <person name="Dickman M."/>
        </authorList>
    </citation>
    <scope>NUCLEOTIDE SEQUENCE [LARGE SCALE GENOMIC DNA]</scope>
    <source>
        <strain evidence="2">ATCC 18683 / 1980 / Ss-1</strain>
    </source>
</reference>
<dbReference type="HOGENOM" id="CLU_3033788_0_0_1"/>
<dbReference type="RefSeq" id="XP_001590492.1">
    <property type="nucleotide sequence ID" value="XM_001590442.1"/>
</dbReference>
<proteinExistence type="predicted"/>
<evidence type="ECO:0000313" key="2">
    <source>
        <dbReference type="Proteomes" id="UP000001312"/>
    </source>
</evidence>
<dbReference type="GeneID" id="5486815"/>
<dbReference type="InParanoid" id="A7ESC7"/>
<dbReference type="EMBL" id="CH476631">
    <property type="protein sequence ID" value="EDN92369.1"/>
    <property type="molecule type" value="Genomic_DNA"/>
</dbReference>
<dbReference type="AlphaFoldDB" id="A7ESC7"/>
<dbReference type="KEGG" id="ssl:SS1G_08232"/>
<evidence type="ECO:0000313" key="1">
    <source>
        <dbReference type="EMBL" id="EDN92369.1"/>
    </source>
</evidence>
<keyword evidence="2" id="KW-1185">Reference proteome</keyword>
<dbReference type="Proteomes" id="UP000001312">
    <property type="component" value="Unassembled WGS sequence"/>
</dbReference>